<evidence type="ECO:0000256" key="7">
    <source>
        <dbReference type="SAM" id="MobiDB-lite"/>
    </source>
</evidence>
<evidence type="ECO:0000256" key="6">
    <source>
        <dbReference type="ARBA" id="ARBA00023049"/>
    </source>
</evidence>
<keyword evidence="2" id="KW-0479">Metal-binding</keyword>
<evidence type="ECO:0000256" key="4">
    <source>
        <dbReference type="ARBA" id="ARBA00022801"/>
    </source>
</evidence>
<feature type="compositionally biased region" description="Low complexity" evidence="7">
    <location>
        <begin position="62"/>
        <end position="75"/>
    </location>
</feature>
<keyword evidence="6" id="KW-0482">Metalloprotease</keyword>
<keyword evidence="3" id="KW-0732">Signal</keyword>
<dbReference type="AlphaFoldDB" id="A0A1X0DNZ9"/>
<dbReference type="EMBL" id="MVHS01000001">
    <property type="protein sequence ID" value="ORA74047.1"/>
    <property type="molecule type" value="Genomic_DNA"/>
</dbReference>
<organism evidence="11 12">
    <name type="scientific">Mycolicibacterium insubricum</name>
    <dbReference type="NCBI Taxonomy" id="444597"/>
    <lineage>
        <taxon>Bacteria</taxon>
        <taxon>Bacillati</taxon>
        <taxon>Actinomycetota</taxon>
        <taxon>Actinomycetes</taxon>
        <taxon>Mycobacteriales</taxon>
        <taxon>Mycobacteriaceae</taxon>
        <taxon>Mycolicibacterium</taxon>
    </lineage>
</organism>
<evidence type="ECO:0000256" key="3">
    <source>
        <dbReference type="ARBA" id="ARBA00022729"/>
    </source>
</evidence>
<dbReference type="SUPFAM" id="SSF55486">
    <property type="entry name" value="Metalloproteases ('zincins'), catalytic domain"/>
    <property type="match status" value="1"/>
</dbReference>
<dbReference type="GO" id="GO:0004222">
    <property type="term" value="F:metalloendopeptidase activity"/>
    <property type="evidence" value="ECO:0007669"/>
    <property type="project" value="InterPro"/>
</dbReference>
<dbReference type="Pfam" id="PF07504">
    <property type="entry name" value="FTP"/>
    <property type="match status" value="1"/>
</dbReference>
<evidence type="ECO:0000313" key="11">
    <source>
        <dbReference type="EMBL" id="ORA74047.1"/>
    </source>
</evidence>
<evidence type="ECO:0000259" key="8">
    <source>
        <dbReference type="Pfam" id="PF01447"/>
    </source>
</evidence>
<keyword evidence="4" id="KW-0378">Hydrolase</keyword>
<dbReference type="RefSeq" id="WP_083028800.1">
    <property type="nucleotide sequence ID" value="NZ_AP022618.1"/>
</dbReference>
<dbReference type="GO" id="GO:0006508">
    <property type="term" value="P:proteolysis"/>
    <property type="evidence" value="ECO:0007669"/>
    <property type="project" value="UniProtKB-KW"/>
</dbReference>
<feature type="domain" description="FTP" evidence="10">
    <location>
        <begin position="364"/>
        <end position="406"/>
    </location>
</feature>
<dbReference type="InterPro" id="IPR001570">
    <property type="entry name" value="Peptidase_M4_C_domain"/>
</dbReference>
<dbReference type="PANTHER" id="PTHR33794:SF1">
    <property type="entry name" value="BACILLOLYSIN"/>
    <property type="match status" value="1"/>
</dbReference>
<dbReference type="STRING" id="444597.BST26_00200"/>
<dbReference type="Proteomes" id="UP000192801">
    <property type="component" value="Unassembled WGS sequence"/>
</dbReference>
<evidence type="ECO:0000259" key="10">
    <source>
        <dbReference type="Pfam" id="PF07504"/>
    </source>
</evidence>
<dbReference type="Pfam" id="PF02868">
    <property type="entry name" value="Peptidase_M4_C"/>
    <property type="match status" value="1"/>
</dbReference>
<dbReference type="Pfam" id="PF01447">
    <property type="entry name" value="Peptidase_M4"/>
    <property type="match status" value="1"/>
</dbReference>
<gene>
    <name evidence="11" type="ORF">BST26_00200</name>
</gene>
<dbReference type="InterPro" id="IPR027268">
    <property type="entry name" value="Peptidase_M4/M1_CTD_sf"/>
</dbReference>
<dbReference type="PANTHER" id="PTHR33794">
    <property type="entry name" value="BACILLOLYSIN"/>
    <property type="match status" value="1"/>
</dbReference>
<dbReference type="InterPro" id="IPR050728">
    <property type="entry name" value="Zinc_Metalloprotease_M4"/>
</dbReference>
<evidence type="ECO:0000256" key="2">
    <source>
        <dbReference type="ARBA" id="ARBA00022723"/>
    </source>
</evidence>
<dbReference type="GO" id="GO:0046872">
    <property type="term" value="F:metal ion binding"/>
    <property type="evidence" value="ECO:0007669"/>
    <property type="project" value="UniProtKB-KW"/>
</dbReference>
<dbReference type="InterPro" id="IPR013856">
    <property type="entry name" value="Peptidase_M4_domain"/>
</dbReference>
<dbReference type="OrthoDB" id="291295at2"/>
<dbReference type="Gene3D" id="1.10.390.10">
    <property type="entry name" value="Neutral Protease Domain 2"/>
    <property type="match status" value="1"/>
</dbReference>
<evidence type="ECO:0000259" key="9">
    <source>
        <dbReference type="Pfam" id="PF02868"/>
    </source>
</evidence>
<keyword evidence="12" id="KW-1185">Reference proteome</keyword>
<feature type="domain" description="Peptidase M4 C-terminal" evidence="9">
    <location>
        <begin position="683"/>
        <end position="819"/>
    </location>
</feature>
<feature type="domain" description="Peptidase M4" evidence="8">
    <location>
        <begin position="551"/>
        <end position="672"/>
    </location>
</feature>
<sequence length="832" mass="87575">MSAGALAVGLGAAVTFGHGVAAATPDDSGTDHSSQTRHRDGDGARQARAPRSLGQVPKRAARTATAESAADATDTPRFTKRLQSTLERLNPGRLRIGALTENKAAAITAGPVDTGFTDPRDPGIQPVDARIADTDVPRTGSRSRFPARDTGLRTRILATRIEAANTAAPDDATRLASQLTGETPRALIQEAVEAAAGITPAVTAVVAPRLPAEPTVFAVSPPAAAPTAAPMTLARVVADVLSWTGLRSSATGVPTPGAPLSWVAQSLWLAVRETEYRLTGQSPAAQQTTSAVPTDRIAGPDPIALADVASRPDVNVTLRDDGSVHVIDGTFTDETVTSNEDAARVLNQLAPVLGASDGFASAGDITVSRAGQTYYRLSPTVNGVPVQGSQVILVTDRDGTVTGVFNYYDPRVADVDVTPNARMDQPFEVVEAVGRAMLSSPSGLALLPSLVLSPVDRQLVIYDLDPDAPPRLAWRVTVGPSDPLAQLGLTEAGPATSYYVYADGADAGTAIVDAAGAPITKVRTSGTDLHGVTQQFNVQRISLIIFNIDTLRDDDRNITTYEAPYLFGLIPGPPVMKSLLTGWNPTAVSAQSNMAEVYDFYLVTLDRTSYDNAGAPISVVIDYNPNGRLLGLFSPYQNAQWDPDQRELAFGDAGGYAGALDVAGHEYTHAVFTSVVNPASNTGQTGALNESYADITGSLIEAKVENKAKDDPTRWTIGEESTAPPVRDMRTSATYKEDADVHDNSLVFSNAAYLMMTDTRTKDISDDQWAAVYYASMQVLPQNATFADARAAVEFAARNEDFTDEQLAAVTKAFDTVGIPPGGSTRGTSIAA</sequence>
<evidence type="ECO:0000256" key="1">
    <source>
        <dbReference type="ARBA" id="ARBA00022670"/>
    </source>
</evidence>
<feature type="region of interest" description="Disordered" evidence="7">
    <location>
        <begin position="22"/>
        <end position="86"/>
    </location>
</feature>
<proteinExistence type="predicted"/>
<keyword evidence="1" id="KW-0645">Protease</keyword>
<dbReference type="InterPro" id="IPR011096">
    <property type="entry name" value="FTP_domain"/>
</dbReference>
<dbReference type="Gene3D" id="3.10.170.10">
    <property type="match status" value="1"/>
</dbReference>
<reference evidence="11 12" key="1">
    <citation type="submission" date="2016-12" db="EMBL/GenBank/DDBJ databases">
        <title>The new phylogeny of genus Mycobacterium.</title>
        <authorList>
            <person name="Tortoli E."/>
            <person name="Trovato A."/>
            <person name="Cirillo D.M."/>
        </authorList>
    </citation>
    <scope>NUCLEOTIDE SEQUENCE [LARGE SCALE GENOMIC DNA]</scope>
    <source>
        <strain evidence="11 12">DSM 45130</strain>
    </source>
</reference>
<comment type="caution">
    <text evidence="11">The sequence shown here is derived from an EMBL/GenBank/DDBJ whole genome shotgun (WGS) entry which is preliminary data.</text>
</comment>
<evidence type="ECO:0000313" key="12">
    <source>
        <dbReference type="Proteomes" id="UP000192801"/>
    </source>
</evidence>
<accession>A0A1X0DNZ9</accession>
<keyword evidence="5" id="KW-0862">Zinc</keyword>
<evidence type="ECO:0000256" key="5">
    <source>
        <dbReference type="ARBA" id="ARBA00022833"/>
    </source>
</evidence>
<protein>
    <submittedName>
        <fullName evidence="11">Uncharacterized protein</fullName>
    </submittedName>
</protein>
<name>A0A1X0DNZ9_9MYCO</name>